<dbReference type="AlphaFoldDB" id="A0A256VH36"/>
<evidence type="ECO:0000313" key="3">
    <source>
        <dbReference type="Proteomes" id="UP000216122"/>
    </source>
</evidence>
<feature type="transmembrane region" description="Helical" evidence="1">
    <location>
        <begin position="164"/>
        <end position="188"/>
    </location>
</feature>
<feature type="transmembrane region" description="Helical" evidence="1">
    <location>
        <begin position="239"/>
        <end position="261"/>
    </location>
</feature>
<feature type="transmembrane region" description="Helical" evidence="1">
    <location>
        <begin position="88"/>
        <end position="108"/>
    </location>
</feature>
<dbReference type="Proteomes" id="UP000216122">
    <property type="component" value="Unassembled WGS sequence"/>
</dbReference>
<evidence type="ECO:0000256" key="1">
    <source>
        <dbReference type="SAM" id="Phobius"/>
    </source>
</evidence>
<dbReference type="Pfam" id="PF14897">
    <property type="entry name" value="EpsG"/>
    <property type="match status" value="1"/>
</dbReference>
<proteinExistence type="predicted"/>
<organism evidence="2 3">
    <name type="scientific">Limosilactobacillus reuteri</name>
    <name type="common">Lactobacillus reuteri</name>
    <dbReference type="NCBI Taxonomy" id="1598"/>
    <lineage>
        <taxon>Bacteria</taxon>
        <taxon>Bacillati</taxon>
        <taxon>Bacillota</taxon>
        <taxon>Bacilli</taxon>
        <taxon>Lactobacillales</taxon>
        <taxon>Lactobacillaceae</taxon>
        <taxon>Limosilactobacillus</taxon>
    </lineage>
</organism>
<name>A0A256VH36_LIMRT</name>
<evidence type="ECO:0000313" key="2">
    <source>
        <dbReference type="EMBL" id="OYT02888.1"/>
    </source>
</evidence>
<reference evidence="3" key="1">
    <citation type="submission" date="2017-05" db="EMBL/GenBank/DDBJ databases">
        <authorList>
            <person name="Lin X.B."/>
            <person name="Stothard P."/>
            <person name="Tasseva G."/>
            <person name="Walter J."/>
        </authorList>
    </citation>
    <scope>NUCLEOTIDE SEQUENCE [LARGE SCALE GENOMIC DNA]</scope>
    <source>
        <strain evidence="3">103v</strain>
    </source>
</reference>
<feature type="transmembrane region" description="Helical" evidence="1">
    <location>
        <begin position="273"/>
        <end position="295"/>
    </location>
</feature>
<keyword evidence="1" id="KW-0472">Membrane</keyword>
<feature type="transmembrane region" description="Helical" evidence="1">
    <location>
        <begin position="135"/>
        <end position="152"/>
    </location>
</feature>
<keyword evidence="1" id="KW-1133">Transmembrane helix</keyword>
<feature type="transmembrane region" description="Helical" evidence="1">
    <location>
        <begin position="30"/>
        <end position="49"/>
    </location>
</feature>
<reference evidence="2 3" key="2">
    <citation type="submission" date="2017-09" db="EMBL/GenBank/DDBJ databases">
        <title>Tripartite evolution among Lactobacillus johnsonii, Lactobacillus taiwanensis, Lactobacillus reuteri and their rodent host.</title>
        <authorList>
            <person name="Wang T."/>
            <person name="Knowles S."/>
            <person name="Cheng C."/>
        </authorList>
    </citation>
    <scope>NUCLEOTIDE SEQUENCE [LARGE SCALE GENOMIC DNA]</scope>
    <source>
        <strain evidence="2 3">103v</strain>
    </source>
</reference>
<keyword evidence="1" id="KW-0812">Transmembrane</keyword>
<comment type="caution">
    <text evidence="2">The sequence shown here is derived from an EMBL/GenBank/DDBJ whole genome shotgun (WGS) entry which is preliminary data.</text>
</comment>
<feature type="transmembrane region" description="Helical" evidence="1">
    <location>
        <begin position="195"/>
        <end position="219"/>
    </location>
</feature>
<accession>A0A256VH36</accession>
<gene>
    <name evidence="2" type="ORF">CBG21_07105</name>
</gene>
<dbReference type="InterPro" id="IPR049458">
    <property type="entry name" value="EpsG-like"/>
</dbReference>
<feature type="transmembrane region" description="Helical" evidence="1">
    <location>
        <begin position="6"/>
        <end position="25"/>
    </location>
</feature>
<protein>
    <recommendedName>
        <fullName evidence="4">EpsG family protein</fullName>
    </recommendedName>
</protein>
<sequence length="330" mass="38088">MITSTTVPHFPLTITLLLCCLGFIFPKNKFLFLIQSVWILILTCLNTGSGDWIGNEGYYWESSTNQISPLNFTYILISHLFKSFNLDFIAFNATFCLLATIFILFTILRFTKNCNMVISLWYIYPFIDNVVQKRAYYALGIIIVAMSLLFKKDLNLKNVIWFELITFIACQIHSMYFLYLTLPLFLLLDYKSQKYITIFGLVIGFALKNQIQILVNSVFGNAMNSKSDLYFNTLAATASLSHTVFWAIWQLSQLALILYNSKNLNNNNFNKKLLSMNLWGILIIQLYSFNPFLLYTSDAVHKEDSVDLGGRRSLNKIKSIKCNSYKESRT</sequence>
<dbReference type="RefSeq" id="WP_094538437.1">
    <property type="nucleotide sequence ID" value="NZ_NGQC01000043.1"/>
</dbReference>
<dbReference type="EMBL" id="NGQC01000043">
    <property type="protein sequence ID" value="OYT02888.1"/>
    <property type="molecule type" value="Genomic_DNA"/>
</dbReference>
<evidence type="ECO:0008006" key="4">
    <source>
        <dbReference type="Google" id="ProtNLM"/>
    </source>
</evidence>